<feature type="transmembrane region" description="Helical" evidence="12">
    <location>
        <begin position="382"/>
        <end position="403"/>
    </location>
</feature>
<dbReference type="RefSeq" id="WP_138003355.1">
    <property type="nucleotide sequence ID" value="NZ_QGQD01000069.1"/>
</dbReference>
<proteinExistence type="predicted"/>
<name>A0A4U8QC80_9FIRM</name>
<keyword evidence="8 12" id="KW-1133">Transmembrane helix</keyword>
<feature type="transmembrane region" description="Helical" evidence="12">
    <location>
        <begin position="314"/>
        <end position="337"/>
    </location>
</feature>
<dbReference type="STRING" id="180332.GCA_000797495_01101"/>
<feature type="transmembrane region" description="Helical" evidence="12">
    <location>
        <begin position="187"/>
        <end position="208"/>
    </location>
</feature>
<sequence length="441" mass="47554">MFSNQDLRKLIFPLVIEQALVMMVGIVDTVMVSYVGEAAISGVALVDMINYLIIVVLSAIDTGGAVIVSQYLGRKDKKNAGRCASQLLLVTVLLSIAIMGICLVFHTMILELLFGAIDADVKKAAVTYFLITALSFPFLGIYNSSAAIFRSMQKTKITMYVSVLINVINIAGDAIGIFVLHAGVAGVAVPTLVSRMAGAVIMLAMSFNEKNQVSVKMREIFAWNKETVKKILRIAVPNGIENGLFALGKVLVTSIVALFGTYQIAANGVANGIDQIAILVVNAINLAVVTVVGQCSGAGEYDQAEKYTKKLMKISYIATGTLSLGVCLLLPVIHGFYIISEETWKLGCILVVMHNVMAFLLHPTSFNLSNSLRASGDVKITMYIGIGSMLVFRLGTAVFLGIVCNMGVIGVWIAMGMDWLARSVAFSIRYKSGKWKKIRVI</sequence>
<feature type="transmembrane region" description="Helical" evidence="12">
    <location>
        <begin position="276"/>
        <end position="293"/>
    </location>
</feature>
<evidence type="ECO:0000256" key="2">
    <source>
        <dbReference type="ARBA" id="ARBA00004651"/>
    </source>
</evidence>
<dbReference type="PANTHER" id="PTHR43298">
    <property type="entry name" value="MULTIDRUG RESISTANCE PROTEIN NORM-RELATED"/>
    <property type="match status" value="1"/>
</dbReference>
<dbReference type="InterPro" id="IPR002528">
    <property type="entry name" value="MATE_fam"/>
</dbReference>
<gene>
    <name evidence="13" type="ORF">DSM106044_03738</name>
</gene>
<feature type="transmembrane region" description="Helical" evidence="12">
    <location>
        <begin position="48"/>
        <end position="72"/>
    </location>
</feature>
<keyword evidence="7 12" id="KW-0812">Transmembrane</keyword>
<dbReference type="PIRSF" id="PIRSF006603">
    <property type="entry name" value="DinF"/>
    <property type="match status" value="1"/>
</dbReference>
<dbReference type="EMBL" id="QGQD01000069">
    <property type="protein sequence ID" value="TLC99535.1"/>
    <property type="molecule type" value="Genomic_DNA"/>
</dbReference>
<comment type="caution">
    <text evidence="13">The sequence shown here is derived from an EMBL/GenBank/DDBJ whole genome shotgun (WGS) entry which is preliminary data.</text>
</comment>
<keyword evidence="10 12" id="KW-0472">Membrane</keyword>
<dbReference type="GO" id="GO:0005886">
    <property type="term" value="C:plasma membrane"/>
    <property type="evidence" value="ECO:0007669"/>
    <property type="project" value="UniProtKB-SubCell"/>
</dbReference>
<evidence type="ECO:0000256" key="11">
    <source>
        <dbReference type="ARBA" id="ARBA00031636"/>
    </source>
</evidence>
<evidence type="ECO:0000256" key="9">
    <source>
        <dbReference type="ARBA" id="ARBA00023065"/>
    </source>
</evidence>
<keyword evidence="14" id="KW-1185">Reference proteome</keyword>
<dbReference type="GO" id="GO:0015297">
    <property type="term" value="F:antiporter activity"/>
    <property type="evidence" value="ECO:0007669"/>
    <property type="project" value="UniProtKB-KW"/>
</dbReference>
<accession>A0A4U8QC80</accession>
<feature type="transmembrane region" description="Helical" evidence="12">
    <location>
        <begin position="343"/>
        <end position="361"/>
    </location>
</feature>
<evidence type="ECO:0000256" key="5">
    <source>
        <dbReference type="ARBA" id="ARBA00022449"/>
    </source>
</evidence>
<evidence type="ECO:0000256" key="12">
    <source>
        <dbReference type="SAM" id="Phobius"/>
    </source>
</evidence>
<evidence type="ECO:0000313" key="13">
    <source>
        <dbReference type="EMBL" id="TLC99535.1"/>
    </source>
</evidence>
<dbReference type="CDD" id="cd13137">
    <property type="entry name" value="MATE_NorM_like"/>
    <property type="match status" value="1"/>
</dbReference>
<keyword evidence="4" id="KW-0813">Transport</keyword>
<reference evidence="13 14" key="1">
    <citation type="journal article" date="2019" name="Anaerobe">
        <title>Detection of Robinsoniella peoriensis in multiple bone samples of a trauma patient.</title>
        <authorList>
            <person name="Schrottner P."/>
            <person name="Hartwich K."/>
            <person name="Bunk B."/>
            <person name="Schober I."/>
            <person name="Helbig S."/>
            <person name="Rudolph W.W."/>
            <person name="Gunzer F."/>
        </authorList>
    </citation>
    <scope>NUCLEOTIDE SEQUENCE [LARGE SCALE GENOMIC DNA]</scope>
    <source>
        <strain evidence="13 14">DSM 106044</strain>
    </source>
</reference>
<evidence type="ECO:0000256" key="1">
    <source>
        <dbReference type="ARBA" id="ARBA00003408"/>
    </source>
</evidence>
<dbReference type="GO" id="GO:0006811">
    <property type="term" value="P:monoatomic ion transport"/>
    <property type="evidence" value="ECO:0007669"/>
    <property type="project" value="UniProtKB-KW"/>
</dbReference>
<feature type="transmembrane region" description="Helical" evidence="12">
    <location>
        <begin position="126"/>
        <end position="145"/>
    </location>
</feature>
<feature type="transmembrane region" description="Helical" evidence="12">
    <location>
        <begin position="157"/>
        <end position="181"/>
    </location>
</feature>
<dbReference type="GO" id="GO:0042910">
    <property type="term" value="F:xenobiotic transmembrane transporter activity"/>
    <property type="evidence" value="ECO:0007669"/>
    <property type="project" value="InterPro"/>
</dbReference>
<dbReference type="Proteomes" id="UP000306509">
    <property type="component" value="Unassembled WGS sequence"/>
</dbReference>
<dbReference type="AlphaFoldDB" id="A0A4U8QC80"/>
<feature type="transmembrane region" description="Helical" evidence="12">
    <location>
        <begin position="84"/>
        <end position="106"/>
    </location>
</feature>
<feature type="transmembrane region" description="Helical" evidence="12">
    <location>
        <begin position="12"/>
        <end position="36"/>
    </location>
</feature>
<protein>
    <recommendedName>
        <fullName evidence="3">Probable multidrug resistance protein NorM</fullName>
    </recommendedName>
    <alternativeName>
        <fullName evidence="11">Multidrug-efflux transporter</fullName>
    </alternativeName>
</protein>
<comment type="function">
    <text evidence="1">Multidrug efflux pump.</text>
</comment>
<evidence type="ECO:0000313" key="14">
    <source>
        <dbReference type="Proteomes" id="UP000306509"/>
    </source>
</evidence>
<evidence type="ECO:0000256" key="7">
    <source>
        <dbReference type="ARBA" id="ARBA00022692"/>
    </source>
</evidence>
<evidence type="ECO:0000256" key="3">
    <source>
        <dbReference type="ARBA" id="ARBA00020268"/>
    </source>
</evidence>
<dbReference type="Pfam" id="PF01554">
    <property type="entry name" value="MatE"/>
    <property type="match status" value="2"/>
</dbReference>
<dbReference type="NCBIfam" id="TIGR00797">
    <property type="entry name" value="matE"/>
    <property type="match status" value="1"/>
</dbReference>
<organism evidence="13 14">
    <name type="scientific">Robinsoniella peoriensis</name>
    <dbReference type="NCBI Taxonomy" id="180332"/>
    <lineage>
        <taxon>Bacteria</taxon>
        <taxon>Bacillati</taxon>
        <taxon>Bacillota</taxon>
        <taxon>Clostridia</taxon>
        <taxon>Lachnospirales</taxon>
        <taxon>Lachnospiraceae</taxon>
        <taxon>Robinsoniella</taxon>
    </lineage>
</organism>
<comment type="subcellular location">
    <subcellularLocation>
        <location evidence="2">Cell membrane</location>
        <topology evidence="2">Multi-pass membrane protein</topology>
    </subcellularLocation>
</comment>
<evidence type="ECO:0000256" key="8">
    <source>
        <dbReference type="ARBA" id="ARBA00022989"/>
    </source>
</evidence>
<feature type="transmembrane region" description="Helical" evidence="12">
    <location>
        <begin position="243"/>
        <end position="264"/>
    </location>
</feature>
<keyword evidence="9" id="KW-0406">Ion transport</keyword>
<evidence type="ECO:0000256" key="4">
    <source>
        <dbReference type="ARBA" id="ARBA00022448"/>
    </source>
</evidence>
<keyword evidence="6" id="KW-1003">Cell membrane</keyword>
<dbReference type="InterPro" id="IPR048279">
    <property type="entry name" value="MdtK-like"/>
</dbReference>
<keyword evidence="5" id="KW-0050">Antiport</keyword>
<evidence type="ECO:0000256" key="6">
    <source>
        <dbReference type="ARBA" id="ARBA00022475"/>
    </source>
</evidence>
<dbReference type="InterPro" id="IPR050222">
    <property type="entry name" value="MATE_MdtK"/>
</dbReference>
<dbReference type="PANTHER" id="PTHR43298:SF4">
    <property type="entry name" value="DRUG_SODIUM ANTIPORTER"/>
    <property type="match status" value="1"/>
</dbReference>
<evidence type="ECO:0000256" key="10">
    <source>
        <dbReference type="ARBA" id="ARBA00023136"/>
    </source>
</evidence>